<dbReference type="SMR" id="A0AAW3SXR4"/>
<evidence type="ECO:0000256" key="6">
    <source>
        <dbReference type="ARBA" id="ARBA00023235"/>
    </source>
</evidence>
<comment type="similarity">
    <text evidence="1 9 10">Belongs to the xylose isomerase family.</text>
</comment>
<keyword evidence="6 9" id="KW-0413">Isomerase</keyword>
<dbReference type="Proteomes" id="UP000530038">
    <property type="component" value="Unassembled WGS sequence"/>
</dbReference>
<dbReference type="GO" id="GO:0005737">
    <property type="term" value="C:cytoplasm"/>
    <property type="evidence" value="ECO:0007669"/>
    <property type="project" value="UniProtKB-SubCell"/>
</dbReference>
<dbReference type="SUPFAM" id="SSF51658">
    <property type="entry name" value="Xylose isomerase-like"/>
    <property type="match status" value="1"/>
</dbReference>
<comment type="catalytic activity">
    <reaction evidence="8 9 10">
        <text>alpha-D-xylose = alpha-D-xylulofuranose</text>
        <dbReference type="Rhea" id="RHEA:22816"/>
        <dbReference type="ChEBI" id="CHEBI:28518"/>
        <dbReference type="ChEBI" id="CHEBI:188998"/>
        <dbReference type="EC" id="5.3.1.5"/>
    </reaction>
</comment>
<feature type="binding site" evidence="9">
    <location>
        <position position="271"/>
    </location>
    <ligand>
        <name>Mg(2+)</name>
        <dbReference type="ChEBI" id="CHEBI:18420"/>
        <label>2</label>
    </ligand>
</feature>
<comment type="subunit">
    <text evidence="2 9 11">Homotetramer.</text>
</comment>
<comment type="subcellular location">
    <subcellularLocation>
        <location evidence="9 11">Cytoplasm</location>
    </subcellularLocation>
</comment>
<dbReference type="GO" id="GO:0042732">
    <property type="term" value="P:D-xylose metabolic process"/>
    <property type="evidence" value="ECO:0007669"/>
    <property type="project" value="UniProtKB-UniRule"/>
</dbReference>
<dbReference type="InterPro" id="IPR013452">
    <property type="entry name" value="Xylose_isom_bac"/>
</dbReference>
<keyword evidence="4 9" id="KW-0859">Xylose metabolism</keyword>
<dbReference type="HAMAP" id="MF_00455">
    <property type="entry name" value="Xylose_isom_A"/>
    <property type="match status" value="1"/>
</dbReference>
<sequence>MQAYFEQIEKVRYEGSQSDNPFAFRHYNPDQEILGKRMADHLRFAVAYWHTFCWNGADMFGVGSFARPWQQSGDALELAKRKADIAFEFFQKLSVPYYCFHDVDIAPEGNSLKEYLHNFAVITDVLAEKQQDSGVKLLWGTANCFTHPRYGAGAATNPDPDVFAWAATQVFTAMNATKKLGGENYVLWGGREGYETLLNTDLRQEREQIGRFMQMVVEHKHKIGFQGTLLIEPKPQEPTKHQYDYDVATVYGFLKQFGLEKEIKVNVEANHATLAGHSFHHEIATAVALGVFGSVDANRGDPQLGWDTDQFPNSVEENTLIMYEILKAGGFTTGGLNFDAKVRRQSTDRYDLFHAHIGAMDTMALALKAAARMIEDDKLNQLVAKRYAGWNGELGQQILQGKASLESLAHYAESHQLAPQHQSGQQELLENLVNRHLYPK</sequence>
<dbReference type="EMBL" id="JACERJ010000008">
    <property type="protein sequence ID" value="MBA5204897.1"/>
    <property type="molecule type" value="Genomic_DNA"/>
</dbReference>
<feature type="binding site" evidence="9">
    <location>
        <position position="268"/>
    </location>
    <ligand>
        <name>Mg(2+)</name>
        <dbReference type="ChEBI" id="CHEBI:18420"/>
        <label>2</label>
    </ligand>
</feature>
<keyword evidence="7 9" id="KW-0119">Carbohydrate metabolism</keyword>
<dbReference type="NCBIfam" id="TIGR02630">
    <property type="entry name" value="xylose_isom_A"/>
    <property type="match status" value="1"/>
</dbReference>
<dbReference type="FunFam" id="3.20.20.150:FF:000002">
    <property type="entry name" value="Xylose isomerase"/>
    <property type="match status" value="1"/>
</dbReference>
<dbReference type="PRINTS" id="PR00688">
    <property type="entry name" value="XYLOSISMRASE"/>
</dbReference>
<protein>
    <recommendedName>
        <fullName evidence="3 9">Xylose isomerase</fullName>
        <ecNumber evidence="3 9">5.3.1.5</ecNumber>
    </recommendedName>
</protein>
<organism evidence="12 15">
    <name type="scientific">Pectobacterium aroidearum</name>
    <dbReference type="NCBI Taxonomy" id="1201031"/>
    <lineage>
        <taxon>Bacteria</taxon>
        <taxon>Pseudomonadati</taxon>
        <taxon>Pseudomonadota</taxon>
        <taxon>Gammaproteobacteria</taxon>
        <taxon>Enterobacterales</taxon>
        <taxon>Pectobacteriaceae</taxon>
        <taxon>Pectobacterium</taxon>
    </lineage>
</organism>
<dbReference type="InterPro" id="IPR001998">
    <property type="entry name" value="Xylose_isomerase"/>
</dbReference>
<dbReference type="GO" id="GO:0000287">
    <property type="term" value="F:magnesium ion binding"/>
    <property type="evidence" value="ECO:0007669"/>
    <property type="project" value="UniProtKB-UniRule"/>
</dbReference>
<dbReference type="GO" id="GO:0009045">
    <property type="term" value="F:xylose isomerase activity"/>
    <property type="evidence" value="ECO:0007669"/>
    <property type="project" value="UniProtKB-UniRule"/>
</dbReference>
<feature type="binding site" evidence="9">
    <location>
        <position position="232"/>
    </location>
    <ligand>
        <name>Mg(2+)</name>
        <dbReference type="ChEBI" id="CHEBI:18420"/>
        <label>1</label>
    </ligand>
</feature>
<evidence type="ECO:0000256" key="7">
    <source>
        <dbReference type="ARBA" id="ARBA00023277"/>
    </source>
</evidence>
<accession>A0AAW3SXR4</accession>
<evidence type="ECO:0000256" key="4">
    <source>
        <dbReference type="ARBA" id="ARBA00022629"/>
    </source>
</evidence>
<feature type="binding site" evidence="9">
    <location>
        <position position="268"/>
    </location>
    <ligand>
        <name>Mg(2+)</name>
        <dbReference type="ChEBI" id="CHEBI:18420"/>
        <label>1</label>
    </ligand>
</feature>
<reference evidence="14 15" key="1">
    <citation type="submission" date="2020-07" db="EMBL/GenBank/DDBJ databases">
        <title>Characterization of Pectobacterium aroidearum strains causing soft rot on Amorphophallus konjac.</title>
        <authorList>
            <person name="Xie H."/>
        </authorList>
    </citation>
    <scope>NUCLEOTIDE SEQUENCE [LARGE SCALE GENOMIC DNA]</scope>
    <source>
        <strain evidence="13 14">MY10</strain>
        <strain evidence="12 15">MY7</strain>
    </source>
</reference>
<comment type="cofactor">
    <cofactor evidence="9">
        <name>Mg(2+)</name>
        <dbReference type="ChEBI" id="CHEBI:18420"/>
    </cofactor>
    <text evidence="9">Binds 2 magnesium ions per subunit.</text>
</comment>
<dbReference type="PANTHER" id="PTHR48408:SF1">
    <property type="entry name" value="XYLOSE ISOMERASE"/>
    <property type="match status" value="1"/>
</dbReference>
<dbReference type="RefSeq" id="WP_015842241.1">
    <property type="nucleotide sequence ID" value="NZ_CP090592.1"/>
</dbReference>
<dbReference type="PANTHER" id="PTHR48408">
    <property type="match status" value="1"/>
</dbReference>
<feature type="binding site" evidence="9">
    <location>
        <position position="339"/>
    </location>
    <ligand>
        <name>Mg(2+)</name>
        <dbReference type="ChEBI" id="CHEBI:18420"/>
        <label>1</label>
    </ligand>
</feature>
<evidence type="ECO:0000256" key="9">
    <source>
        <dbReference type="HAMAP-Rule" id="MF_00455"/>
    </source>
</evidence>
<dbReference type="AlphaFoldDB" id="A0AAW3SXR4"/>
<feature type="active site" evidence="9">
    <location>
        <position position="101"/>
    </location>
</feature>
<evidence type="ECO:0000256" key="8">
    <source>
        <dbReference type="ARBA" id="ARBA00033659"/>
    </source>
</evidence>
<dbReference type="PROSITE" id="PS51415">
    <property type="entry name" value="XYLOSE_ISOMERASE"/>
    <property type="match status" value="1"/>
</dbReference>
<dbReference type="NCBIfam" id="NF003998">
    <property type="entry name" value="PRK05474.1"/>
    <property type="match status" value="1"/>
</dbReference>
<evidence type="ECO:0000256" key="10">
    <source>
        <dbReference type="RuleBase" id="RU000609"/>
    </source>
</evidence>
<evidence type="ECO:0000313" key="14">
    <source>
        <dbReference type="Proteomes" id="UP000530038"/>
    </source>
</evidence>
<feature type="binding site" evidence="9">
    <location>
        <position position="309"/>
    </location>
    <ligand>
        <name>Mg(2+)</name>
        <dbReference type="ChEBI" id="CHEBI:18420"/>
        <label>2</label>
    </ligand>
</feature>
<evidence type="ECO:0000313" key="12">
    <source>
        <dbReference type="EMBL" id="MBA5204897.1"/>
    </source>
</evidence>
<keyword evidence="5 9" id="KW-0479">Metal-binding</keyword>
<gene>
    <name evidence="9 12" type="primary">xylA</name>
    <name evidence="13" type="ORF">H2Y56_17185</name>
    <name evidence="12" type="ORF">H2Y57_14540</name>
</gene>
<feature type="active site" evidence="9">
    <location>
        <position position="104"/>
    </location>
</feature>
<dbReference type="EC" id="5.3.1.5" evidence="3 9"/>
<proteinExistence type="inferred from homology"/>
<evidence type="ECO:0000256" key="2">
    <source>
        <dbReference type="ARBA" id="ARBA00011881"/>
    </source>
</evidence>
<dbReference type="Proteomes" id="UP000557749">
    <property type="component" value="Unassembled WGS sequence"/>
</dbReference>
<feature type="binding site" evidence="9">
    <location>
        <position position="307"/>
    </location>
    <ligand>
        <name>Mg(2+)</name>
        <dbReference type="ChEBI" id="CHEBI:18420"/>
        <label>2</label>
    </ligand>
</feature>
<evidence type="ECO:0000256" key="5">
    <source>
        <dbReference type="ARBA" id="ARBA00022723"/>
    </source>
</evidence>
<feature type="binding site" evidence="9">
    <location>
        <position position="296"/>
    </location>
    <ligand>
        <name>Mg(2+)</name>
        <dbReference type="ChEBI" id="CHEBI:18420"/>
        <label>1</label>
    </ligand>
</feature>
<keyword evidence="9" id="KW-0460">Magnesium</keyword>
<dbReference type="InterPro" id="IPR036237">
    <property type="entry name" value="Xyl_isomerase-like_sf"/>
</dbReference>
<evidence type="ECO:0000313" key="15">
    <source>
        <dbReference type="Proteomes" id="UP000557749"/>
    </source>
</evidence>
<comment type="caution">
    <text evidence="12">The sequence shown here is derived from an EMBL/GenBank/DDBJ whole genome shotgun (WGS) entry which is preliminary data.</text>
</comment>
<dbReference type="EMBL" id="JACERK010000009">
    <property type="protein sequence ID" value="MBA5233826.1"/>
    <property type="molecule type" value="Genomic_DNA"/>
</dbReference>
<evidence type="ECO:0000256" key="11">
    <source>
        <dbReference type="RuleBase" id="RU000610"/>
    </source>
</evidence>
<evidence type="ECO:0000256" key="1">
    <source>
        <dbReference type="ARBA" id="ARBA00005765"/>
    </source>
</evidence>
<name>A0AAW3SXR4_9GAMM</name>
<evidence type="ECO:0000313" key="13">
    <source>
        <dbReference type="EMBL" id="MBA5233826.1"/>
    </source>
</evidence>
<keyword evidence="14" id="KW-1185">Reference proteome</keyword>
<evidence type="ECO:0000256" key="3">
    <source>
        <dbReference type="ARBA" id="ARBA00011958"/>
    </source>
</evidence>
<dbReference type="Gene3D" id="3.20.20.150">
    <property type="entry name" value="Divalent-metal-dependent TIM barrel enzymes"/>
    <property type="match status" value="1"/>
</dbReference>
<keyword evidence="9" id="KW-0963">Cytoplasm</keyword>